<dbReference type="Pfam" id="PF00583">
    <property type="entry name" value="Acetyltransf_1"/>
    <property type="match status" value="1"/>
</dbReference>
<dbReference type="InterPro" id="IPR000182">
    <property type="entry name" value="GNAT_dom"/>
</dbReference>
<comment type="caution">
    <text evidence="2">The sequence shown here is derived from an EMBL/GenBank/DDBJ whole genome shotgun (WGS) entry which is preliminary data.</text>
</comment>
<gene>
    <name evidence="2" type="ORF">AP75_02840</name>
</gene>
<reference evidence="2 3" key="1">
    <citation type="submission" date="2014-01" db="EMBL/GenBank/DDBJ databases">
        <authorList>
            <consortium name="Genome Consortium for Active Teaching"/>
            <person name="Sontag T.C."/>
            <person name="Newman J.D."/>
        </authorList>
    </citation>
    <scope>NUCLEOTIDE SEQUENCE [LARGE SCALE GENOMIC DNA]</scope>
    <source>
        <strain evidence="2 3">DSM 19056</strain>
    </source>
</reference>
<dbReference type="EMBL" id="JASZ02000003">
    <property type="protein sequence ID" value="OWK99069.1"/>
    <property type="molecule type" value="Genomic_DNA"/>
</dbReference>
<dbReference type="InterPro" id="IPR016181">
    <property type="entry name" value="Acyl_CoA_acyltransferase"/>
</dbReference>
<dbReference type="CDD" id="cd04301">
    <property type="entry name" value="NAT_SF"/>
    <property type="match status" value="1"/>
</dbReference>
<protein>
    <submittedName>
        <fullName evidence="2">GNAT family N-acetyltransferase</fullName>
    </submittedName>
</protein>
<name>A0A246BCG5_9FLAO</name>
<proteinExistence type="predicted"/>
<dbReference type="AlphaFoldDB" id="A0A246BCG5"/>
<sequence length="164" mass="19038">MISFKKATKVDIPQIQELAKKSWNSAYQNIISQDQIDYMLQQMYSEEEISNHLENPNYHYYLILKAETAAGFIGFEFHYENATTKLHRIYLLEDFKGQGLGKAAINFLKGKTSETSDKRIILNVNKNNPAKQMYESQGFTTYKEAIFEIGNGYVMDDSLMEFFL</sequence>
<dbReference type="SUPFAM" id="SSF55729">
    <property type="entry name" value="Acyl-CoA N-acyltransferases (Nat)"/>
    <property type="match status" value="1"/>
</dbReference>
<dbReference type="RefSeq" id="WP_031503156.1">
    <property type="nucleotide sequence ID" value="NZ_JASZ02000003.1"/>
</dbReference>
<dbReference type="PROSITE" id="PS51186">
    <property type="entry name" value="GNAT"/>
    <property type="match status" value="1"/>
</dbReference>
<dbReference type="GO" id="GO:0016747">
    <property type="term" value="F:acyltransferase activity, transferring groups other than amino-acyl groups"/>
    <property type="evidence" value="ECO:0007669"/>
    <property type="project" value="InterPro"/>
</dbReference>
<evidence type="ECO:0000313" key="2">
    <source>
        <dbReference type="EMBL" id="OWK99069.1"/>
    </source>
</evidence>
<reference evidence="2 3" key="2">
    <citation type="submission" date="2017-05" db="EMBL/GenBank/DDBJ databases">
        <title>Genome of Chryseobacterium haifense.</title>
        <authorList>
            <person name="Newman J.D."/>
        </authorList>
    </citation>
    <scope>NUCLEOTIDE SEQUENCE [LARGE SCALE GENOMIC DNA]</scope>
    <source>
        <strain evidence="2 3">DSM 19056</strain>
    </source>
</reference>
<feature type="domain" description="N-acetyltransferase" evidence="1">
    <location>
        <begin position="2"/>
        <end position="164"/>
    </location>
</feature>
<dbReference type="Gene3D" id="3.40.630.30">
    <property type="match status" value="1"/>
</dbReference>
<keyword evidence="3" id="KW-1185">Reference proteome</keyword>
<evidence type="ECO:0000313" key="3">
    <source>
        <dbReference type="Proteomes" id="UP000197587"/>
    </source>
</evidence>
<evidence type="ECO:0000259" key="1">
    <source>
        <dbReference type="PROSITE" id="PS51186"/>
    </source>
</evidence>
<dbReference type="Proteomes" id="UP000197587">
    <property type="component" value="Unassembled WGS sequence"/>
</dbReference>
<keyword evidence="2" id="KW-0808">Transferase</keyword>
<organism evidence="2 3">
    <name type="scientific">Kaistella haifensis DSM 19056</name>
    <dbReference type="NCBI Taxonomy" id="1450526"/>
    <lineage>
        <taxon>Bacteria</taxon>
        <taxon>Pseudomonadati</taxon>
        <taxon>Bacteroidota</taxon>
        <taxon>Flavobacteriia</taxon>
        <taxon>Flavobacteriales</taxon>
        <taxon>Weeksellaceae</taxon>
        <taxon>Chryseobacterium group</taxon>
        <taxon>Kaistella</taxon>
    </lineage>
</organism>
<accession>A0A246BCG5</accession>